<dbReference type="GO" id="GO:0008901">
    <property type="term" value="F:ferredoxin hydrogenase activity"/>
    <property type="evidence" value="ECO:0007669"/>
    <property type="project" value="InterPro"/>
</dbReference>
<evidence type="ECO:0000256" key="1">
    <source>
        <dbReference type="ARBA" id="ARBA00001966"/>
    </source>
</evidence>
<keyword evidence="7" id="KW-0560">Oxidoreductase</keyword>
<evidence type="ECO:0000256" key="2">
    <source>
        <dbReference type="ARBA" id="ARBA00004196"/>
    </source>
</evidence>
<dbReference type="PANTHER" id="PTHR30013">
    <property type="entry name" value="NIFE / NIFESE HYDROGENASE SMALL SUBUNIT FAMILY MEMBER"/>
    <property type="match status" value="1"/>
</dbReference>
<evidence type="ECO:0000259" key="12">
    <source>
        <dbReference type="Pfam" id="PF01058"/>
    </source>
</evidence>
<comment type="similarity">
    <text evidence="3">Belongs to the [NiFe]/[NiFeSe] hydrogenase small subunit family.</text>
</comment>
<dbReference type="InterPro" id="IPR037148">
    <property type="entry name" value="NiFe-Hase_small_C_sf"/>
</dbReference>
<protein>
    <submittedName>
        <fullName evidence="14">Hyaluronate lyase</fullName>
    </submittedName>
</protein>
<proteinExistence type="inferred from homology"/>
<dbReference type="KEGG" id="csty:KN1_01160"/>
<keyword evidence="15" id="KW-1185">Reference proteome</keyword>
<feature type="binding site" evidence="10">
    <location>
        <position position="355"/>
    </location>
    <ligand>
        <name>[4Fe-4S] cluster</name>
        <dbReference type="ChEBI" id="CHEBI:49883"/>
        <label>2</label>
    </ligand>
</feature>
<dbReference type="PANTHER" id="PTHR30013:SF5">
    <property type="entry name" value="HYDROGENASE SMALL SUBUNIT"/>
    <property type="match status" value="1"/>
</dbReference>
<feature type="binding site" evidence="10">
    <location>
        <position position="391"/>
    </location>
    <ligand>
        <name>[3Fe-4S] cluster</name>
        <dbReference type="ChEBI" id="CHEBI:21137"/>
    </ligand>
</feature>
<dbReference type="GO" id="GO:0016829">
    <property type="term" value="F:lyase activity"/>
    <property type="evidence" value="ECO:0007669"/>
    <property type="project" value="UniProtKB-KW"/>
</dbReference>
<dbReference type="GO" id="GO:0051538">
    <property type="term" value="F:3 iron, 4 sulfur cluster binding"/>
    <property type="evidence" value="ECO:0007669"/>
    <property type="project" value="UniProtKB-KW"/>
</dbReference>
<sequence length="451" mass="48450">MSKDTQGKEVKVRISRRDFMKIASITGLTAWMVEKGLTWKDLFNMAASTDNDPVNVIWTGNGWCGGNTIAFIDAMNPAVEDVITEVTFNLQPIPLRTPSISGLPNVNLVYHPILMPQDDVAYPTMEAALAGDFDPYVLVVEGTMFDEFGLYGYTKPDGSFWCSAGRTPGGHVLLCDEFVFNLMKNAALVYATGACATYGGIPATTNGLGYRSPTYAMGMLDDPYRGIMGFPAYLHEVYSKGLGTFRGETVIDEDIYAVTNSPYNTSYPGPSYHWQSKLGQPIIAIAADPPAGDWIMRTLVAGVLYAKGLAPAPNTYLDVFNRPKFFYGNETHQNCPRAGFFAQGIFAQNFGDPQCTYSLGCKGTEANSPAPRLGWIGGVGGCTRGGVCIACTAPGFPDLYEPFYAPPNAPTLPSTTLLAAAVAAGIIVGAGSYALSRRRGKPSVPKTKEVS</sequence>
<feature type="binding site" evidence="10">
    <location>
        <position position="335"/>
    </location>
    <ligand>
        <name>[4Fe-4S] cluster</name>
        <dbReference type="ChEBI" id="CHEBI:49883"/>
        <label>2</label>
    </ligand>
</feature>
<dbReference type="Gene3D" id="3.40.50.700">
    <property type="entry name" value="NADH:ubiquinone oxidoreductase-like, 20kDa subunit"/>
    <property type="match status" value="1"/>
</dbReference>
<dbReference type="RefSeq" id="WP_221288700.1">
    <property type="nucleotide sequence ID" value="NZ_AP024597.1"/>
</dbReference>
<comment type="cofactor">
    <cofactor evidence="1">
        <name>[4Fe-4S] cluster</name>
        <dbReference type="ChEBI" id="CHEBI:49883"/>
    </cofactor>
</comment>
<dbReference type="EMBL" id="AP024597">
    <property type="protein sequence ID" value="BCU68819.1"/>
    <property type="molecule type" value="Genomic_DNA"/>
</dbReference>
<keyword evidence="11" id="KW-0472">Membrane</keyword>
<dbReference type="InterPro" id="IPR001821">
    <property type="entry name" value="NiFe_hydrogenase_ssu"/>
</dbReference>
<keyword evidence="9 10" id="KW-0411">Iron-sulfur</keyword>
<feature type="domain" description="NADH:ubiquinone oxidoreductase-like 20kDa subunit" evidence="12">
    <location>
        <begin position="64"/>
        <end position="300"/>
    </location>
</feature>
<dbReference type="Proteomes" id="UP000825123">
    <property type="component" value="Chromosome"/>
</dbReference>
<evidence type="ECO:0000313" key="14">
    <source>
        <dbReference type="EMBL" id="BCU68819.1"/>
    </source>
</evidence>
<evidence type="ECO:0000256" key="11">
    <source>
        <dbReference type="SAM" id="Phobius"/>
    </source>
</evidence>
<feature type="binding site" evidence="10">
    <location>
        <position position="388"/>
    </location>
    <ligand>
        <name>[3Fe-4S] cluster</name>
        <dbReference type="ChEBI" id="CHEBI:21137"/>
    </ligand>
</feature>
<dbReference type="GO" id="GO:0009375">
    <property type="term" value="C:ferredoxin hydrogenase complex"/>
    <property type="evidence" value="ECO:0007669"/>
    <property type="project" value="InterPro"/>
</dbReference>
<feature type="binding site" evidence="10">
    <location>
        <position position="195"/>
    </location>
    <ligand>
        <name>[4Fe-4S] cluster</name>
        <dbReference type="ChEBI" id="CHEBI:49883"/>
        <label>1</label>
    </ligand>
</feature>
<dbReference type="Gene3D" id="4.10.480.10">
    <property type="entry name" value="Cytochrome-c3 hydrogenase, C-terminal domain"/>
    <property type="match status" value="1"/>
</dbReference>
<dbReference type="GeneID" id="66161866"/>
<keyword evidence="6" id="KW-0732">Signal</keyword>
<keyword evidence="8 10" id="KW-0408">Iron</keyword>
<dbReference type="Pfam" id="PF01058">
    <property type="entry name" value="Oxidored_q6"/>
    <property type="match status" value="1"/>
</dbReference>
<dbReference type="InterPro" id="IPR037024">
    <property type="entry name" value="NiFe_Hase_small_N_sf"/>
</dbReference>
<feature type="binding site" evidence="10">
    <location>
        <position position="361"/>
    </location>
    <ligand>
        <name>[4Fe-4S] cluster</name>
        <dbReference type="ChEBI" id="CHEBI:49883"/>
        <label>2</label>
    </ligand>
</feature>
<dbReference type="SUPFAM" id="SSF56770">
    <property type="entry name" value="HydA/Nqo6-like"/>
    <property type="match status" value="1"/>
</dbReference>
<dbReference type="GO" id="GO:0051539">
    <property type="term" value="F:4 iron, 4 sulfur cluster binding"/>
    <property type="evidence" value="ECO:0007669"/>
    <property type="project" value="UniProtKB-KW"/>
</dbReference>
<evidence type="ECO:0000256" key="4">
    <source>
        <dbReference type="ARBA" id="ARBA00022485"/>
    </source>
</evidence>
<accession>A0A8D5ZGH6</accession>
<feature type="binding site" evidence="10">
    <location>
        <position position="64"/>
    </location>
    <ligand>
        <name>[4Fe-4S] cluster</name>
        <dbReference type="ChEBI" id="CHEBI:49883"/>
        <label>1</label>
    </ligand>
</feature>
<keyword evidence="4 10" id="KW-0004">4Fe-4S</keyword>
<dbReference type="InterPro" id="IPR027394">
    <property type="entry name" value="Cytochrome-c3_hydrogenase_C"/>
</dbReference>
<evidence type="ECO:0000256" key="7">
    <source>
        <dbReference type="ARBA" id="ARBA00023002"/>
    </source>
</evidence>
<feature type="domain" description="Cytochrome-c3 hydrogenase C-terminal" evidence="13">
    <location>
        <begin position="327"/>
        <end position="404"/>
    </location>
</feature>
<gene>
    <name evidence="14" type="ORF">KN1_01160</name>
</gene>
<dbReference type="GO" id="GO:0044569">
    <property type="term" value="C:[Ni-Fe] hydrogenase complex"/>
    <property type="evidence" value="ECO:0007669"/>
    <property type="project" value="TreeGrafter"/>
</dbReference>
<dbReference type="GO" id="GO:0016020">
    <property type="term" value="C:membrane"/>
    <property type="evidence" value="ECO:0007669"/>
    <property type="project" value="TreeGrafter"/>
</dbReference>
<name>A0A8D5ZGH6_9CREN</name>
<keyword evidence="11" id="KW-1133">Transmembrane helix</keyword>
<dbReference type="GO" id="GO:0046872">
    <property type="term" value="F:metal ion binding"/>
    <property type="evidence" value="ECO:0007669"/>
    <property type="project" value="UniProtKB-KW"/>
</dbReference>
<dbReference type="AlphaFoldDB" id="A0A8D5ZGH6"/>
<keyword evidence="5 10" id="KW-0479">Metal-binding</keyword>
<keyword evidence="11" id="KW-0812">Transmembrane</keyword>
<evidence type="ECO:0000256" key="5">
    <source>
        <dbReference type="ARBA" id="ARBA00022723"/>
    </source>
</evidence>
<evidence type="ECO:0000256" key="6">
    <source>
        <dbReference type="ARBA" id="ARBA00022729"/>
    </source>
</evidence>
<evidence type="ECO:0000256" key="9">
    <source>
        <dbReference type="ARBA" id="ARBA00023014"/>
    </source>
</evidence>
<dbReference type="Pfam" id="PF14720">
    <property type="entry name" value="NiFe_hyd_SSU_C"/>
    <property type="match status" value="1"/>
</dbReference>
<evidence type="ECO:0000256" key="3">
    <source>
        <dbReference type="ARBA" id="ARBA00006605"/>
    </source>
</evidence>
<dbReference type="PIRSF" id="PIRSF000310">
    <property type="entry name" value="NiFe_hyd_ssu"/>
    <property type="match status" value="1"/>
</dbReference>
<feature type="binding site" evidence="10">
    <location>
        <position position="332"/>
    </location>
    <ligand>
        <name>[4Fe-4S] cluster</name>
        <dbReference type="ChEBI" id="CHEBI:49883"/>
        <label>2</label>
    </ligand>
</feature>
<evidence type="ECO:0000313" key="15">
    <source>
        <dbReference type="Proteomes" id="UP000825123"/>
    </source>
</evidence>
<organism evidence="14 15">
    <name type="scientific">Stygiolobus caldivivus</name>
    <dbReference type="NCBI Taxonomy" id="2824673"/>
    <lineage>
        <taxon>Archaea</taxon>
        <taxon>Thermoproteota</taxon>
        <taxon>Thermoprotei</taxon>
        <taxon>Sulfolobales</taxon>
        <taxon>Sulfolobaceae</taxon>
        <taxon>Stygiolobus</taxon>
    </lineage>
</organism>
<reference evidence="14 15" key="1">
    <citation type="submission" date="2021-04" db="EMBL/GenBank/DDBJ databases">
        <title>Complete genome sequence of Stygiolobus sp. KN-1.</title>
        <authorList>
            <person name="Nakamura K."/>
            <person name="Sakai H."/>
            <person name="Kurosawa N."/>
        </authorList>
    </citation>
    <scope>NUCLEOTIDE SEQUENCE [LARGE SCALE GENOMIC DNA]</scope>
    <source>
        <strain evidence="14 15">KN-1</strain>
    </source>
</reference>
<feature type="transmembrane region" description="Helical" evidence="11">
    <location>
        <begin position="417"/>
        <end position="436"/>
    </location>
</feature>
<comment type="subcellular location">
    <subcellularLocation>
        <location evidence="2">Cell envelope</location>
    </subcellularLocation>
</comment>
<keyword evidence="10" id="KW-0003">3Fe-4S</keyword>
<evidence type="ECO:0000256" key="8">
    <source>
        <dbReference type="ARBA" id="ARBA00023004"/>
    </source>
</evidence>
<dbReference type="GO" id="GO:0009055">
    <property type="term" value="F:electron transfer activity"/>
    <property type="evidence" value="ECO:0007669"/>
    <property type="project" value="TreeGrafter"/>
</dbReference>
<evidence type="ECO:0000259" key="13">
    <source>
        <dbReference type="Pfam" id="PF14720"/>
    </source>
</evidence>
<dbReference type="InterPro" id="IPR006137">
    <property type="entry name" value="NADH_UbQ_OxRdtase-like_20kDa"/>
</dbReference>
<evidence type="ECO:0000256" key="10">
    <source>
        <dbReference type="PIRSR" id="PIRSR000310-1"/>
    </source>
</evidence>
<keyword evidence="14" id="KW-0456">Lyase</keyword>
<dbReference type="GO" id="GO:0009061">
    <property type="term" value="P:anaerobic respiration"/>
    <property type="evidence" value="ECO:0007669"/>
    <property type="project" value="TreeGrafter"/>
</dbReference>